<dbReference type="PANTHER" id="PTHR23182:SF1">
    <property type="entry name" value="RHO GTPASE ACTIVATING PROTEIN AT 1A, ISOFORM E"/>
    <property type="match status" value="1"/>
</dbReference>
<feature type="compositionally biased region" description="Low complexity" evidence="4">
    <location>
        <begin position="1387"/>
        <end position="1404"/>
    </location>
</feature>
<gene>
    <name evidence="9" type="ORF">OKIOD_LOCUS15821</name>
</gene>
<evidence type="ECO:0000313" key="9">
    <source>
        <dbReference type="EMBL" id="CAG5112889.1"/>
    </source>
</evidence>
<dbReference type="Pfam" id="PF18694">
    <property type="entry name" value="TDP-43_N"/>
    <property type="match status" value="1"/>
</dbReference>
<evidence type="ECO:0000256" key="1">
    <source>
        <dbReference type="ARBA" id="ARBA00022468"/>
    </source>
</evidence>
<keyword evidence="3" id="KW-0175">Coiled coil</keyword>
<dbReference type="Gene3D" id="3.30.70.330">
    <property type="match status" value="2"/>
</dbReference>
<accession>A0ABN7T5K8</accession>
<keyword evidence="10" id="KW-1185">Reference proteome</keyword>
<feature type="region of interest" description="Disordered" evidence="4">
    <location>
        <begin position="1372"/>
        <end position="1404"/>
    </location>
</feature>
<dbReference type="PROSITE" id="PS50102">
    <property type="entry name" value="RRM"/>
    <property type="match status" value="2"/>
</dbReference>
<evidence type="ECO:0000259" key="6">
    <source>
        <dbReference type="PROSITE" id="PS50010"/>
    </source>
</evidence>
<evidence type="ECO:0000256" key="2">
    <source>
        <dbReference type="PROSITE-ProRule" id="PRU00176"/>
    </source>
</evidence>
<dbReference type="SMART" id="SM00325">
    <property type="entry name" value="RhoGEF"/>
    <property type="match status" value="1"/>
</dbReference>
<dbReference type="Pfam" id="PF00620">
    <property type="entry name" value="RhoGAP"/>
    <property type="match status" value="1"/>
</dbReference>
<dbReference type="Pfam" id="PF00076">
    <property type="entry name" value="RRM_1"/>
    <property type="match status" value="2"/>
</dbReference>
<feature type="region of interest" description="Disordered" evidence="4">
    <location>
        <begin position="1446"/>
        <end position="1548"/>
    </location>
</feature>
<dbReference type="Proteomes" id="UP001158576">
    <property type="component" value="Chromosome 2"/>
</dbReference>
<evidence type="ECO:0000259" key="8">
    <source>
        <dbReference type="PROSITE" id="PS50238"/>
    </source>
</evidence>
<dbReference type="PANTHER" id="PTHR23182">
    <property type="entry name" value="BREAKPOINT CLUSTER REGION PROTEIN BCR"/>
    <property type="match status" value="1"/>
</dbReference>
<evidence type="ECO:0000259" key="7">
    <source>
        <dbReference type="PROSITE" id="PS50102"/>
    </source>
</evidence>
<dbReference type="Gene3D" id="1.20.900.10">
    <property type="entry name" value="Dbl homology (DH) domain"/>
    <property type="match status" value="1"/>
</dbReference>
<dbReference type="InterPro" id="IPR000219">
    <property type="entry name" value="DH_dom"/>
</dbReference>
<dbReference type="CDD" id="cd19609">
    <property type="entry name" value="NTD_TDP-43"/>
    <property type="match status" value="1"/>
</dbReference>
<dbReference type="InterPro" id="IPR001849">
    <property type="entry name" value="PH_domain"/>
</dbReference>
<keyword evidence="2" id="KW-0694">RNA-binding</keyword>
<feature type="domain" description="RRM" evidence="7">
    <location>
        <begin position="1307"/>
        <end position="1386"/>
    </location>
</feature>
<dbReference type="SUPFAM" id="SSF50729">
    <property type="entry name" value="PH domain-like"/>
    <property type="match status" value="1"/>
</dbReference>
<proteinExistence type="predicted"/>
<dbReference type="Pfam" id="PF00621">
    <property type="entry name" value="RhoGEF"/>
    <property type="match status" value="1"/>
</dbReference>
<dbReference type="InterPro" id="IPR000198">
    <property type="entry name" value="RhoGAP_dom"/>
</dbReference>
<dbReference type="Gene3D" id="2.30.29.30">
    <property type="entry name" value="Pleckstrin-homology domain (PH domain)/Phosphotyrosine-binding domain (PTB)"/>
    <property type="match status" value="1"/>
</dbReference>
<feature type="domain" description="RRM" evidence="7">
    <location>
        <begin position="1199"/>
        <end position="1278"/>
    </location>
</feature>
<dbReference type="InterPro" id="IPR037769">
    <property type="entry name" value="Abr/Bcr"/>
</dbReference>
<dbReference type="InterPro" id="IPR041105">
    <property type="entry name" value="TDP-43_N"/>
</dbReference>
<evidence type="ECO:0000313" key="10">
    <source>
        <dbReference type="Proteomes" id="UP001158576"/>
    </source>
</evidence>
<dbReference type="SMART" id="SM00233">
    <property type="entry name" value="PH"/>
    <property type="match status" value="1"/>
</dbReference>
<keyword evidence="1" id="KW-0343">GTPase activation</keyword>
<reference evidence="9 10" key="1">
    <citation type="submission" date="2021-04" db="EMBL/GenBank/DDBJ databases">
        <authorList>
            <person name="Bliznina A."/>
        </authorList>
    </citation>
    <scope>NUCLEOTIDE SEQUENCE [LARGE SCALE GENOMIC DNA]</scope>
</reference>
<dbReference type="InterPro" id="IPR012677">
    <property type="entry name" value="Nucleotide-bd_a/b_plait_sf"/>
</dbReference>
<dbReference type="PROSITE" id="PS50238">
    <property type="entry name" value="RHOGAP"/>
    <property type="match status" value="1"/>
</dbReference>
<dbReference type="PROSITE" id="PS50010">
    <property type="entry name" value="DH_2"/>
    <property type="match status" value="1"/>
</dbReference>
<dbReference type="PROSITE" id="PS50003">
    <property type="entry name" value="PH_DOMAIN"/>
    <property type="match status" value="1"/>
</dbReference>
<sequence length="1548" mass="176320">MEGRDGNSENYISEGYLHIADYKLLREELEVLGDDPVDPSELIDDGQSGIMRDQVVSMAEEESLTDESKAIMQQLEQLKNRRNELAEELTSVDEQIDELQRMLISERKRTSSVSDNIRVFEGLAAPKRNPVSRSQTMIPSPKHPSSYTHLWHLSEKNGDDEVVIPEDLMMIQPNRTLPSSIKMSAIPSRDSKPKPPSDKVPLKIGSFDEFGSIQAPPQICNLPTRSHGSSKSISSLEEPIYVNAMIYKTMDEVIAETGHDTDDSVADIIEQSDDEIVDGNDSVLCDGPPIEDDRVGASPAIDHIKVRNLQEASMYSKRHYLAKNLLETEQKYYHQLRALERVNSSFRQNIKAYKSKSLIKENECQIIFFRIPDLTRTQDEIVKKLTLKLRDWSTDSTFTDIIWLIKENLKLYEEYINNYTRARTLLEHLIKTKQGDRLADLLKVSITETREKDILVQDLLYKPVDRMTHHISVLDDIIRHTPSTHNDYDKLRSYQSEFWRVLTTVNKGHVSKGTRKVQEKEIIKSGYVTEEISETEKKLRYVILSNEMILCMKPTNMKKRELDTKWWIPLNNVNVQLRETKEQISMGKKMKMNELDKEIVELNQKISRLDPKKDRRQRNKFLENIQKRRIDRLKISQTVPLEIKNCQDGKEMKPHRFMFSSEYERAAWTEEIHGAQRKNTGRINITSYDIKDLIEKFKLEGPPASVPESSMKHSRSSYLNGYLSVTVNQASGFQKDSNAWVAIETDFYGSFTTQARTRIQRTKGDSNRKNSYLAEWKEEFEIDANGCVDLVALVLNNQPCGDGSISRDILVAKGELRLPAVCGLMEGESCPVRIETSGGIDLMLVFKYVSRETFRKRVKNDADSTNKVFDTSLRVLTAKEGRNCPLIVKSCISEIENRGMKDVGIYRVSGAKSDIDEIKRYFEENHPDLSEKLARVDTHAVTGCMKRFFMDLREPLIPHPFSDRLFKLDLVNKSDEDKKLLILDALNGLPVENQGTLHTLWSHLRKIAAISENKMDLPNLSIVFGPSLIAAEEKSSGINPIDAIQIRGNILLSILEMDNFPAPNEQLLDDSSSWSERRVSRSRPTQSISSTGYIVVKEEFEDEPLELELEEDGNLRMSTLISQFSGACGLRFRNAATGAMRGVRLHNDLFLPPNGAEGWPTDVVFNVVYSKKPDNGAKKVENGHQSTSAIPRRSGNKPSDLAVLSIPWQTTAEDLKMYFSRFGKVVFSDIKVDAETGKSRGFGFIRFEHYESQVAAMECPIHELDGRQIVLRLTKKNSKHSNKFFLQECQRNPIQQIRNGETGNQLRKVFVGRLTTDLNRHDLQEYFSQFGHITEITIPQPFRSFAFITFADSNDAISILDQDHLIKGTSVVTRSADPIQDDRNRRNANQNNTGNGSNSLNQNQGRFQNQNARTFSNNSADTSVDPMIMHQVQQALNQVIQPTNSIAEEATQPRVRFSEQPVSSTRHVQDDPFNGVYRTRPSSNSPTNHSSILDSGLISRSLQQPPIQRGRPNRILRGTSPPSWSNRSPWGDAPDPQRQNYFSPGSWL</sequence>
<dbReference type="InterPro" id="IPR035979">
    <property type="entry name" value="RBD_domain_sf"/>
</dbReference>
<dbReference type="SUPFAM" id="SSF48065">
    <property type="entry name" value="DBL homology domain (DH-domain)"/>
    <property type="match status" value="1"/>
</dbReference>
<organism evidence="9 10">
    <name type="scientific">Oikopleura dioica</name>
    <name type="common">Tunicate</name>
    <dbReference type="NCBI Taxonomy" id="34765"/>
    <lineage>
        <taxon>Eukaryota</taxon>
        <taxon>Metazoa</taxon>
        <taxon>Chordata</taxon>
        <taxon>Tunicata</taxon>
        <taxon>Appendicularia</taxon>
        <taxon>Copelata</taxon>
        <taxon>Oikopleuridae</taxon>
        <taxon>Oikopleura</taxon>
    </lineage>
</organism>
<dbReference type="InterPro" id="IPR035899">
    <property type="entry name" value="DBL_dom_sf"/>
</dbReference>
<evidence type="ECO:0000256" key="4">
    <source>
        <dbReference type="SAM" id="MobiDB-lite"/>
    </source>
</evidence>
<evidence type="ECO:0000259" key="5">
    <source>
        <dbReference type="PROSITE" id="PS50003"/>
    </source>
</evidence>
<feature type="domain" description="DH" evidence="6">
    <location>
        <begin position="317"/>
        <end position="508"/>
    </location>
</feature>
<dbReference type="SMART" id="SM00324">
    <property type="entry name" value="RhoGAP"/>
    <property type="match status" value="1"/>
</dbReference>
<dbReference type="EMBL" id="OU015567">
    <property type="protein sequence ID" value="CAG5112889.1"/>
    <property type="molecule type" value="Genomic_DNA"/>
</dbReference>
<evidence type="ECO:0000256" key="3">
    <source>
        <dbReference type="SAM" id="Coils"/>
    </source>
</evidence>
<protein>
    <submittedName>
        <fullName evidence="9">Oidioi.mRNA.OKI2018_I69.chr2.g7056.t3.cds</fullName>
    </submittedName>
</protein>
<name>A0ABN7T5K8_OIKDI</name>
<feature type="region of interest" description="Disordered" evidence="4">
    <location>
        <begin position="1176"/>
        <end position="1195"/>
    </location>
</feature>
<dbReference type="InterPro" id="IPR011993">
    <property type="entry name" value="PH-like_dom_sf"/>
</dbReference>
<dbReference type="Gene3D" id="1.10.555.10">
    <property type="entry name" value="Rho GTPase activation protein"/>
    <property type="match status" value="1"/>
</dbReference>
<feature type="compositionally biased region" description="Polar residues" evidence="4">
    <location>
        <begin position="1537"/>
        <end position="1548"/>
    </location>
</feature>
<feature type="domain" description="PH" evidence="5">
    <location>
        <begin position="521"/>
        <end position="677"/>
    </location>
</feature>
<feature type="coiled-coil region" evidence="3">
    <location>
        <begin position="61"/>
        <end position="109"/>
    </location>
</feature>
<dbReference type="SUPFAM" id="SSF48350">
    <property type="entry name" value="GTPase activation domain, GAP"/>
    <property type="match status" value="1"/>
</dbReference>
<dbReference type="SMART" id="SM00360">
    <property type="entry name" value="RRM"/>
    <property type="match status" value="2"/>
</dbReference>
<dbReference type="SUPFAM" id="SSF54928">
    <property type="entry name" value="RNA-binding domain, RBD"/>
    <property type="match status" value="2"/>
</dbReference>
<feature type="compositionally biased region" description="Polar residues" evidence="4">
    <location>
        <begin position="1480"/>
        <end position="1506"/>
    </location>
</feature>
<dbReference type="InterPro" id="IPR000504">
    <property type="entry name" value="RRM_dom"/>
</dbReference>
<feature type="domain" description="Rho-GAP" evidence="8">
    <location>
        <begin position="871"/>
        <end position="1062"/>
    </location>
</feature>
<dbReference type="InterPro" id="IPR008936">
    <property type="entry name" value="Rho_GTPase_activation_prot"/>
</dbReference>